<reference evidence="13" key="1">
    <citation type="journal article" date="2023" name="Nat. Commun.">
        <title>Diploid and tetraploid genomes of Acorus and the evolution of monocots.</title>
        <authorList>
            <person name="Ma L."/>
            <person name="Liu K.W."/>
            <person name="Li Z."/>
            <person name="Hsiao Y.Y."/>
            <person name="Qi Y."/>
            <person name="Fu T."/>
            <person name="Tang G.D."/>
            <person name="Zhang D."/>
            <person name="Sun W.H."/>
            <person name="Liu D.K."/>
            <person name="Li Y."/>
            <person name="Chen G.Z."/>
            <person name="Liu X.D."/>
            <person name="Liao X.Y."/>
            <person name="Jiang Y.T."/>
            <person name="Yu X."/>
            <person name="Hao Y."/>
            <person name="Huang J."/>
            <person name="Zhao X.W."/>
            <person name="Ke S."/>
            <person name="Chen Y.Y."/>
            <person name="Wu W.L."/>
            <person name="Hsu J.L."/>
            <person name="Lin Y.F."/>
            <person name="Huang M.D."/>
            <person name="Li C.Y."/>
            <person name="Huang L."/>
            <person name="Wang Z.W."/>
            <person name="Zhao X."/>
            <person name="Zhong W.Y."/>
            <person name="Peng D.H."/>
            <person name="Ahmad S."/>
            <person name="Lan S."/>
            <person name="Zhang J.S."/>
            <person name="Tsai W.C."/>
            <person name="Van de Peer Y."/>
            <person name="Liu Z.J."/>
        </authorList>
    </citation>
    <scope>NUCLEOTIDE SEQUENCE</scope>
    <source>
        <strain evidence="13">SCP</strain>
    </source>
</reference>
<dbReference type="Gene3D" id="1.25.40.20">
    <property type="entry name" value="Ankyrin repeat-containing domain"/>
    <property type="match status" value="1"/>
</dbReference>
<keyword evidence="6" id="KW-0238">DNA-binding</keyword>
<evidence type="ECO:0000256" key="3">
    <source>
        <dbReference type="ARBA" id="ARBA00022771"/>
    </source>
</evidence>
<dbReference type="InterPro" id="IPR044817">
    <property type="entry name" value="SBP-like"/>
</dbReference>
<comment type="subcellular location">
    <subcellularLocation>
        <location evidence="1">Nucleus</location>
    </subcellularLocation>
</comment>
<dbReference type="SUPFAM" id="SSF103612">
    <property type="entry name" value="SBT domain"/>
    <property type="match status" value="1"/>
</dbReference>
<dbReference type="EMBL" id="JAUJYN010000007">
    <property type="protein sequence ID" value="KAK1266929.1"/>
    <property type="molecule type" value="Genomic_DNA"/>
</dbReference>
<dbReference type="FunFam" id="4.10.1100.10:FF:000001">
    <property type="entry name" value="Squamosa promoter-binding-like protein 14"/>
    <property type="match status" value="1"/>
</dbReference>
<dbReference type="Pfam" id="PF26102">
    <property type="entry name" value="Ig_SPL7"/>
    <property type="match status" value="1"/>
</dbReference>
<dbReference type="PANTHER" id="PTHR31251">
    <property type="entry name" value="SQUAMOSA PROMOTER-BINDING-LIKE PROTEIN 4"/>
    <property type="match status" value="1"/>
</dbReference>
<dbReference type="PANTHER" id="PTHR31251:SF110">
    <property type="entry name" value="SQUAMOSA PROMOTER-BINDING-LIKE PROTEIN 14"/>
    <property type="match status" value="1"/>
</dbReference>
<evidence type="ECO:0000256" key="10">
    <source>
        <dbReference type="SAM" id="MobiDB-lite"/>
    </source>
</evidence>
<dbReference type="GO" id="GO:0005634">
    <property type="term" value="C:nucleus"/>
    <property type="evidence" value="ECO:0007669"/>
    <property type="project" value="UniProtKB-SubCell"/>
</dbReference>
<dbReference type="AlphaFoldDB" id="A0AAV9ARX4"/>
<keyword evidence="3 9" id="KW-0863">Zinc-finger</keyword>
<feature type="compositionally biased region" description="Polar residues" evidence="10">
    <location>
        <begin position="292"/>
        <end position="311"/>
    </location>
</feature>
<keyword evidence="14" id="KW-1185">Reference proteome</keyword>
<keyword evidence="7" id="KW-0804">Transcription</keyword>
<feature type="region of interest" description="Disordered" evidence="10">
    <location>
        <begin position="337"/>
        <end position="382"/>
    </location>
</feature>
<evidence type="ECO:0000256" key="4">
    <source>
        <dbReference type="ARBA" id="ARBA00022833"/>
    </source>
</evidence>
<evidence type="ECO:0000256" key="9">
    <source>
        <dbReference type="PROSITE-ProRule" id="PRU00470"/>
    </source>
</evidence>
<feature type="region of interest" description="Disordered" evidence="10">
    <location>
        <begin position="199"/>
        <end position="222"/>
    </location>
</feature>
<evidence type="ECO:0000256" key="6">
    <source>
        <dbReference type="ARBA" id="ARBA00023125"/>
    </source>
</evidence>
<dbReference type="InterPro" id="IPR004333">
    <property type="entry name" value="SBP_dom"/>
</dbReference>
<keyword evidence="4" id="KW-0862">Zinc</keyword>
<comment type="caution">
    <text evidence="13">The sequence shown here is derived from an EMBL/GenBank/DDBJ whole genome shotgun (WGS) entry which is preliminary data.</text>
</comment>
<evidence type="ECO:0000256" key="5">
    <source>
        <dbReference type="ARBA" id="ARBA00023015"/>
    </source>
</evidence>
<keyword evidence="5" id="KW-0805">Transcription regulation</keyword>
<dbReference type="PROSITE" id="PS51141">
    <property type="entry name" value="ZF_SBP"/>
    <property type="match status" value="1"/>
</dbReference>
<feature type="compositionally biased region" description="Low complexity" evidence="10">
    <location>
        <begin position="420"/>
        <end position="439"/>
    </location>
</feature>
<evidence type="ECO:0000256" key="2">
    <source>
        <dbReference type="ARBA" id="ARBA00022723"/>
    </source>
</evidence>
<dbReference type="SUPFAM" id="SSF48403">
    <property type="entry name" value="Ankyrin repeat"/>
    <property type="match status" value="1"/>
</dbReference>
<keyword evidence="11" id="KW-1133">Transmembrane helix</keyword>
<evidence type="ECO:0000256" key="8">
    <source>
        <dbReference type="ARBA" id="ARBA00023242"/>
    </source>
</evidence>
<evidence type="ECO:0000259" key="12">
    <source>
        <dbReference type="PROSITE" id="PS51141"/>
    </source>
</evidence>
<keyword evidence="2" id="KW-0479">Metal-binding</keyword>
<evidence type="ECO:0000256" key="11">
    <source>
        <dbReference type="SAM" id="Phobius"/>
    </source>
</evidence>
<reference evidence="13" key="2">
    <citation type="submission" date="2023-06" db="EMBL/GenBank/DDBJ databases">
        <authorList>
            <person name="Ma L."/>
            <person name="Liu K.-W."/>
            <person name="Li Z."/>
            <person name="Hsiao Y.-Y."/>
            <person name="Qi Y."/>
            <person name="Fu T."/>
            <person name="Tang G."/>
            <person name="Zhang D."/>
            <person name="Sun W.-H."/>
            <person name="Liu D.-K."/>
            <person name="Li Y."/>
            <person name="Chen G.-Z."/>
            <person name="Liu X.-D."/>
            <person name="Liao X.-Y."/>
            <person name="Jiang Y.-T."/>
            <person name="Yu X."/>
            <person name="Hao Y."/>
            <person name="Huang J."/>
            <person name="Zhao X.-W."/>
            <person name="Ke S."/>
            <person name="Chen Y.-Y."/>
            <person name="Wu W.-L."/>
            <person name="Hsu J.-L."/>
            <person name="Lin Y.-F."/>
            <person name="Huang M.-D."/>
            <person name="Li C.-Y."/>
            <person name="Huang L."/>
            <person name="Wang Z.-W."/>
            <person name="Zhao X."/>
            <person name="Zhong W.-Y."/>
            <person name="Peng D.-H."/>
            <person name="Ahmad S."/>
            <person name="Lan S."/>
            <person name="Zhang J.-S."/>
            <person name="Tsai W.-C."/>
            <person name="Van De Peer Y."/>
            <person name="Liu Z.-J."/>
        </authorList>
    </citation>
    <scope>NUCLEOTIDE SEQUENCE</scope>
    <source>
        <strain evidence="13">SCP</strain>
        <tissue evidence="13">Leaves</tissue>
    </source>
</reference>
<dbReference type="GO" id="GO:0008270">
    <property type="term" value="F:zinc ion binding"/>
    <property type="evidence" value="ECO:0007669"/>
    <property type="project" value="UniProtKB-KW"/>
</dbReference>
<sequence length="1071" mass="118765">MEGEVGAQVASPIFMHQSLTPPMVKKRDLPWQNPNFQHPPMQPKPGFTGGFHNGNWNSKMWEWNSVMFMARQNPEMVMVAENRKDGSEDDGENLTLRLGGTGESHNAADEVVVVRPNKRVRSGSPGGGGGGHPMCQVDNCKADLTGAKDYHRRHKVCEHHSKTTQALVAKQMQRFCQQCSRFHPLSEFDEGKRSCRRRLAGHNRRRRKTQPEDPSSKLLFTGNHESSVNASLDLVNLLTVITHLQGKVSDNRESNGSSLPDKERLIQFLNKINTLPASANSSAKVPPGNFDLNVSQASQASTDNSCKTSGNPPSPSTMDLLAVLSAATPNAVIALSQTSSDNSDDDKAKLNFLHPSSGLNELEKRSPSAGAERSNGTLQSPVEIVECPQEVRSSLALQLFSSSAEDDSPPKLGSSVKYFSSESSNPMEERSPSSSPPVEQKLFPLHAMSGTARHETVSTFKEDNAMVEANTSRGRISSLELFEGSNRRADSGGVKHLRSYPAGYTSSSCSDHSPSSSNSDQQDRTGRIIFKLFDQDPSKFPGTLRTQILDWLSHSPSEIESYIRPGCVILSLYLSMPSLAWDEDYFGFLQFQEDFLFRVTSLIKNSDSDFWRSGRFLVQTEKQLASHRDGRIRLCKSWRTWSAPELFSVSPLAVVSGQETSLTLRGCNLTVPGTKIHCTYMGSYISKEIPGSTYPGMIYDASSLENFSFPGGPPNVLGRCFVEVENGFKGNSFPIIIADAPICGELWALESEIEEDIRVADEVSEDRVHDCGGPSTREDAVHFLNELGWLFQRNSHQSSPIISDTPDFSITRFKFLFTFSVERDWSAVVKKLLDLLTERNCGNEGQLNGLLEVLLEIQLLSRAVKRKCRKMVDLLLHYSVNGKKGVPKMYLFPPNLAGPGGVTPLHLAASTQDSEDMVDALTNDPQEIGLNCWNTILDNNSQSPCTYAKMRNNHSYNRLVARKLMDRRSGQISIMVGNAEISTDPSCSPIQVDKHSNTENSNMRSCTQCKVVEMRRIKRVLRHRGLLHRPYVHSMLAVAAVCVCVCLFFRGAPYIGCVDPFRWENLDFGPR</sequence>
<name>A0AAV9ARX4_ACOGR</name>
<dbReference type="GO" id="GO:0003677">
    <property type="term" value="F:DNA binding"/>
    <property type="evidence" value="ECO:0007669"/>
    <property type="project" value="UniProtKB-KW"/>
</dbReference>
<dbReference type="InterPro" id="IPR036770">
    <property type="entry name" value="Ankyrin_rpt-contain_sf"/>
</dbReference>
<accession>A0AAV9ARX4</accession>
<keyword evidence="11" id="KW-0472">Membrane</keyword>
<evidence type="ECO:0000256" key="7">
    <source>
        <dbReference type="ARBA" id="ARBA00023163"/>
    </source>
</evidence>
<gene>
    <name evidence="13" type="ORF">QJS04_geneDACA014529</name>
</gene>
<dbReference type="Proteomes" id="UP001179952">
    <property type="component" value="Unassembled WGS sequence"/>
</dbReference>
<evidence type="ECO:0000256" key="1">
    <source>
        <dbReference type="ARBA" id="ARBA00004123"/>
    </source>
</evidence>
<dbReference type="Gene3D" id="4.10.1100.10">
    <property type="entry name" value="Transcription factor, SBP-box domain"/>
    <property type="match status" value="1"/>
</dbReference>
<evidence type="ECO:0000313" key="13">
    <source>
        <dbReference type="EMBL" id="KAK1266929.1"/>
    </source>
</evidence>
<dbReference type="InterPro" id="IPR036893">
    <property type="entry name" value="SBP_sf"/>
</dbReference>
<keyword evidence="11" id="KW-0812">Transmembrane</keyword>
<feature type="domain" description="SBP-type" evidence="12">
    <location>
        <begin position="132"/>
        <end position="209"/>
    </location>
</feature>
<feature type="compositionally biased region" description="Basic residues" evidence="10">
    <location>
        <begin position="199"/>
        <end position="208"/>
    </location>
</feature>
<evidence type="ECO:0000313" key="14">
    <source>
        <dbReference type="Proteomes" id="UP001179952"/>
    </source>
</evidence>
<keyword evidence="8" id="KW-0539">Nucleus</keyword>
<proteinExistence type="predicted"/>
<protein>
    <submittedName>
        <fullName evidence="13">Squamosa promoter-binding-like protein 15</fullName>
    </submittedName>
</protein>
<feature type="transmembrane region" description="Helical" evidence="11">
    <location>
        <begin position="1031"/>
        <end position="1049"/>
    </location>
</feature>
<feature type="region of interest" description="Disordered" evidence="10">
    <location>
        <begin position="402"/>
        <end position="440"/>
    </location>
</feature>
<dbReference type="Pfam" id="PF03110">
    <property type="entry name" value="SBP"/>
    <property type="match status" value="1"/>
</dbReference>
<feature type="region of interest" description="Disordered" evidence="10">
    <location>
        <begin position="280"/>
        <end position="317"/>
    </location>
</feature>
<organism evidence="13 14">
    <name type="scientific">Acorus gramineus</name>
    <name type="common">Dwarf sweet flag</name>
    <dbReference type="NCBI Taxonomy" id="55184"/>
    <lineage>
        <taxon>Eukaryota</taxon>
        <taxon>Viridiplantae</taxon>
        <taxon>Streptophyta</taxon>
        <taxon>Embryophyta</taxon>
        <taxon>Tracheophyta</taxon>
        <taxon>Spermatophyta</taxon>
        <taxon>Magnoliopsida</taxon>
        <taxon>Liliopsida</taxon>
        <taxon>Acoraceae</taxon>
        <taxon>Acorus</taxon>
    </lineage>
</organism>